<keyword evidence="2" id="KW-1185">Reference proteome</keyword>
<reference evidence="1 2" key="1">
    <citation type="journal article" date="2020" name="Phytopathology">
        <title>Genome Sequence Resources of Colletotrichum truncatum, C. plurivorum, C. musicola, and C. sojae: Four Species Pathogenic to Soybean (Glycine max).</title>
        <authorList>
            <person name="Rogerio F."/>
            <person name="Boufleur T.R."/>
            <person name="Ciampi-Guillardi M."/>
            <person name="Sukno S.A."/>
            <person name="Thon M.R."/>
            <person name="Massola Junior N.S."/>
            <person name="Baroncelli R."/>
        </authorList>
    </citation>
    <scope>NUCLEOTIDE SEQUENCE [LARGE SCALE GENOMIC DNA]</scope>
    <source>
        <strain evidence="1 2">CMES1059</strain>
    </source>
</reference>
<dbReference type="EMBL" id="VUJX02000015">
    <property type="protein sequence ID" value="KAL0929738.1"/>
    <property type="molecule type" value="Genomic_DNA"/>
</dbReference>
<protein>
    <submittedName>
        <fullName evidence="1">Secreted protein</fullName>
    </submittedName>
</protein>
<evidence type="ECO:0000313" key="1">
    <source>
        <dbReference type="EMBL" id="KAL0929738.1"/>
    </source>
</evidence>
<name>A0ACC3YD12_COLTU</name>
<evidence type="ECO:0000313" key="2">
    <source>
        <dbReference type="Proteomes" id="UP000805649"/>
    </source>
</evidence>
<comment type="caution">
    <text evidence="1">The sequence shown here is derived from an EMBL/GenBank/DDBJ whole genome shotgun (WGS) entry which is preliminary data.</text>
</comment>
<organism evidence="1 2">
    <name type="scientific">Colletotrichum truncatum</name>
    <name type="common">Anthracnose fungus</name>
    <name type="synonym">Colletotrichum capsici</name>
    <dbReference type="NCBI Taxonomy" id="5467"/>
    <lineage>
        <taxon>Eukaryota</taxon>
        <taxon>Fungi</taxon>
        <taxon>Dikarya</taxon>
        <taxon>Ascomycota</taxon>
        <taxon>Pezizomycotina</taxon>
        <taxon>Sordariomycetes</taxon>
        <taxon>Hypocreomycetidae</taxon>
        <taxon>Glomerellales</taxon>
        <taxon>Glomerellaceae</taxon>
        <taxon>Colletotrichum</taxon>
        <taxon>Colletotrichum truncatum species complex</taxon>
    </lineage>
</organism>
<dbReference type="Proteomes" id="UP000805649">
    <property type="component" value="Unassembled WGS sequence"/>
</dbReference>
<accession>A0ACC3YD12</accession>
<proteinExistence type="predicted"/>
<sequence>MRFTALIGFVTSTTAAALSVPAGPPQPLGEIGWEGIVTPGGPIVEDIESKIRKEQPDFSIYTKEEQASPETSTDPTVISRGLLERR</sequence>
<gene>
    <name evidence="1" type="ORF">CTRU02_215381</name>
</gene>